<feature type="transmembrane region" description="Helical" evidence="7">
    <location>
        <begin position="45"/>
        <end position="67"/>
    </location>
</feature>
<proteinExistence type="inferred from homology"/>
<feature type="transmembrane region" description="Helical" evidence="7">
    <location>
        <begin position="87"/>
        <end position="106"/>
    </location>
</feature>
<feature type="transmembrane region" description="Helical" evidence="7">
    <location>
        <begin position="337"/>
        <end position="357"/>
    </location>
</feature>
<accession>A0AA95EXU4</accession>
<feature type="transmembrane region" description="Helical" evidence="7">
    <location>
        <begin position="160"/>
        <end position="179"/>
    </location>
</feature>
<feature type="transmembrane region" description="Helical" evidence="7">
    <location>
        <begin position="230"/>
        <end position="252"/>
    </location>
</feature>
<evidence type="ECO:0000256" key="3">
    <source>
        <dbReference type="ARBA" id="ARBA00022475"/>
    </source>
</evidence>
<dbReference type="PANTHER" id="PTHR40074:SF2">
    <property type="entry name" value="O-ACETYLTRANSFERASE WECH"/>
    <property type="match status" value="1"/>
</dbReference>
<evidence type="ECO:0000256" key="6">
    <source>
        <dbReference type="ARBA" id="ARBA00023136"/>
    </source>
</evidence>
<dbReference type="AlphaFoldDB" id="A0AA95EXU4"/>
<evidence type="ECO:0000256" key="5">
    <source>
        <dbReference type="ARBA" id="ARBA00022989"/>
    </source>
</evidence>
<feature type="transmembrane region" description="Helical" evidence="7">
    <location>
        <begin position="135"/>
        <end position="155"/>
    </location>
</feature>
<feature type="domain" description="Acyltransferase 3" evidence="8">
    <location>
        <begin position="9"/>
        <end position="353"/>
    </location>
</feature>
<dbReference type="EMBL" id="CP119317">
    <property type="protein sequence ID" value="WEK53907.1"/>
    <property type="molecule type" value="Genomic_DNA"/>
</dbReference>
<keyword evidence="4 7" id="KW-0812">Transmembrane</keyword>
<sequence length="389" mass="45410">MERRSKLLEIDLVRGIAILGVMMVHSTSNATIAMKESGLYGVYNFFNIFSKIGTTSFIFLSSFVLFYNYFPQPITGARMKKFYSRRLLLVVVPYIVFSALYFLYTWKMNGKPWDLEQLLPTFWDRLITGKAYTHLYFVFINIQLYLLFPILLFLFKRYRWLAASAIFVGVALQWAFFLYNREYWQIPNRASWAPTYFGQYFLGAWLGIYFDQIKSWIIISKENFSKSRLAAWIVLWGVWLTAGLTDVTNYYYSRLDKTYIYTNFDRDLFWDIYTMLTPIVLMQLAFLVGGAMNRSFGLKLLRHLGMVSFGVYLLHPFVLLIYRKFPPQGGSMLVHHLWYLGGYLCAVIISWVIVTVVSKLFKSSWILFGNVPGQLAGGSKKKEKVDVPA</sequence>
<keyword evidence="9" id="KW-0012">Acyltransferase</keyword>
<dbReference type="InterPro" id="IPR002656">
    <property type="entry name" value="Acyl_transf_3_dom"/>
</dbReference>
<feature type="transmembrane region" description="Helical" evidence="7">
    <location>
        <begin position="12"/>
        <end position="33"/>
    </location>
</feature>
<feature type="transmembrane region" description="Helical" evidence="7">
    <location>
        <begin position="304"/>
        <end position="325"/>
    </location>
</feature>
<keyword evidence="9" id="KW-0808">Transferase</keyword>
<evidence type="ECO:0000256" key="1">
    <source>
        <dbReference type="ARBA" id="ARBA00004651"/>
    </source>
</evidence>
<evidence type="ECO:0000313" key="10">
    <source>
        <dbReference type="Proteomes" id="UP001178662"/>
    </source>
</evidence>
<keyword evidence="10" id="KW-1185">Reference proteome</keyword>
<dbReference type="GO" id="GO:0016413">
    <property type="term" value="F:O-acetyltransferase activity"/>
    <property type="evidence" value="ECO:0007669"/>
    <property type="project" value="TreeGrafter"/>
</dbReference>
<organism evidence="9 10">
    <name type="scientific">Candidatus Cohnella colombiensis</name>
    <dbReference type="NCBI Taxonomy" id="3121368"/>
    <lineage>
        <taxon>Bacteria</taxon>
        <taxon>Bacillati</taxon>
        <taxon>Bacillota</taxon>
        <taxon>Bacilli</taxon>
        <taxon>Bacillales</taxon>
        <taxon>Paenibacillaceae</taxon>
        <taxon>Cohnella</taxon>
    </lineage>
</organism>
<dbReference type="GO" id="GO:0005886">
    <property type="term" value="C:plasma membrane"/>
    <property type="evidence" value="ECO:0007669"/>
    <property type="project" value="UniProtKB-SubCell"/>
</dbReference>
<name>A0AA95EXU4_9BACL</name>
<dbReference type="PANTHER" id="PTHR40074">
    <property type="entry name" value="O-ACETYLTRANSFERASE WECH"/>
    <property type="match status" value="1"/>
</dbReference>
<keyword evidence="6 7" id="KW-0472">Membrane</keyword>
<evidence type="ECO:0000313" key="9">
    <source>
        <dbReference type="EMBL" id="WEK53907.1"/>
    </source>
</evidence>
<dbReference type="GO" id="GO:0009246">
    <property type="term" value="P:enterobacterial common antigen biosynthetic process"/>
    <property type="evidence" value="ECO:0007669"/>
    <property type="project" value="TreeGrafter"/>
</dbReference>
<evidence type="ECO:0000256" key="2">
    <source>
        <dbReference type="ARBA" id="ARBA00007400"/>
    </source>
</evidence>
<feature type="transmembrane region" description="Helical" evidence="7">
    <location>
        <begin position="191"/>
        <end position="210"/>
    </location>
</feature>
<dbReference type="Proteomes" id="UP001178662">
    <property type="component" value="Chromosome"/>
</dbReference>
<evidence type="ECO:0000259" key="8">
    <source>
        <dbReference type="Pfam" id="PF01757"/>
    </source>
</evidence>
<dbReference type="Pfam" id="PF01757">
    <property type="entry name" value="Acyl_transf_3"/>
    <property type="match status" value="1"/>
</dbReference>
<feature type="transmembrane region" description="Helical" evidence="7">
    <location>
        <begin position="272"/>
        <end position="292"/>
    </location>
</feature>
<evidence type="ECO:0000256" key="4">
    <source>
        <dbReference type="ARBA" id="ARBA00022692"/>
    </source>
</evidence>
<reference evidence="9" key="1">
    <citation type="submission" date="2023-03" db="EMBL/GenBank/DDBJ databases">
        <title>Andean soil-derived lignocellulolytic bacterial consortium as a source of novel taxa and putative plastic-active enzymes.</title>
        <authorList>
            <person name="Diaz-Garcia L."/>
            <person name="Chuvochina M."/>
            <person name="Feuerriegel G."/>
            <person name="Bunk B."/>
            <person name="Sproer C."/>
            <person name="Streit W.R."/>
            <person name="Rodriguez L.M."/>
            <person name="Overmann J."/>
            <person name="Jimenez D.J."/>
        </authorList>
    </citation>
    <scope>NUCLEOTIDE SEQUENCE</scope>
    <source>
        <strain evidence="9">MAG 2441</strain>
    </source>
</reference>
<comment type="similarity">
    <text evidence="2">Belongs to the acyltransferase 3 family.</text>
</comment>
<gene>
    <name evidence="9" type="ORF">P0Y55_15275</name>
</gene>
<keyword evidence="5 7" id="KW-1133">Transmembrane helix</keyword>
<evidence type="ECO:0000256" key="7">
    <source>
        <dbReference type="SAM" id="Phobius"/>
    </source>
</evidence>
<protein>
    <submittedName>
        <fullName evidence="9">Acyltransferase</fullName>
    </submittedName>
</protein>
<comment type="subcellular location">
    <subcellularLocation>
        <location evidence="1">Cell membrane</location>
        <topology evidence="1">Multi-pass membrane protein</topology>
    </subcellularLocation>
</comment>
<keyword evidence="3" id="KW-1003">Cell membrane</keyword>